<reference evidence="7 8" key="1">
    <citation type="submission" date="2019-02" db="EMBL/GenBank/DDBJ databases">
        <title>Halonotius sp. a new haloqrchaeon isolated from saline water.</title>
        <authorList>
            <person name="Duran-Viseras A."/>
            <person name="Sanchez-Porro C."/>
            <person name="Ventosa A."/>
        </authorList>
    </citation>
    <scope>NUCLEOTIDE SEQUENCE [LARGE SCALE GENOMIC DNA]</scope>
    <source>
        <strain evidence="7 8">F9-27</strain>
    </source>
</reference>
<protein>
    <submittedName>
        <fullName evidence="7">Type II toxin-antitoxin system HicA family toxin</fullName>
    </submittedName>
</protein>
<dbReference type="GO" id="GO:0004519">
    <property type="term" value="F:endonuclease activity"/>
    <property type="evidence" value="ECO:0007669"/>
    <property type="project" value="UniProtKB-KW"/>
</dbReference>
<keyword evidence="3" id="KW-0255">Endonuclease</keyword>
<dbReference type="Proteomes" id="UP000315385">
    <property type="component" value="Unassembled WGS sequence"/>
</dbReference>
<keyword evidence="4" id="KW-0378">Hydrolase</keyword>
<dbReference type="GO" id="GO:0003729">
    <property type="term" value="F:mRNA binding"/>
    <property type="evidence" value="ECO:0007669"/>
    <property type="project" value="InterPro"/>
</dbReference>
<name>A0A544QL24_9EURY</name>
<evidence type="ECO:0000256" key="1">
    <source>
        <dbReference type="ARBA" id="ARBA00022649"/>
    </source>
</evidence>
<evidence type="ECO:0000256" key="4">
    <source>
        <dbReference type="ARBA" id="ARBA00022801"/>
    </source>
</evidence>
<organism evidence="7 8">
    <name type="scientific">Halonotius roseus</name>
    <dbReference type="NCBI Taxonomy" id="2511997"/>
    <lineage>
        <taxon>Archaea</taxon>
        <taxon>Methanobacteriati</taxon>
        <taxon>Methanobacteriota</taxon>
        <taxon>Stenosarchaea group</taxon>
        <taxon>Halobacteria</taxon>
        <taxon>Halobacteriales</taxon>
        <taxon>Haloferacaceae</taxon>
        <taxon>Halonotius</taxon>
    </lineage>
</organism>
<dbReference type="Pfam" id="PF07927">
    <property type="entry name" value="HicA_toxin"/>
    <property type="match status" value="1"/>
</dbReference>
<keyword evidence="5" id="KW-0694">RNA-binding</keyword>
<evidence type="ECO:0000313" key="8">
    <source>
        <dbReference type="Proteomes" id="UP000315385"/>
    </source>
</evidence>
<dbReference type="GO" id="GO:0016787">
    <property type="term" value="F:hydrolase activity"/>
    <property type="evidence" value="ECO:0007669"/>
    <property type="project" value="UniProtKB-KW"/>
</dbReference>
<sequence length="84" mass="9600">MVTRDFSGDGIVAVLVNVGGFDWIRTTGSHMILKWMPPEDHDTDPRTVSVPRKDRIRIGTLRNIAEQAGAEDFDAFCRWIDRNR</sequence>
<dbReference type="SUPFAM" id="SSF54786">
    <property type="entry name" value="YcfA/nrd intein domain"/>
    <property type="match status" value="1"/>
</dbReference>
<accession>A0A544QL24</accession>
<dbReference type="InterPro" id="IPR038570">
    <property type="entry name" value="HicA_sf"/>
</dbReference>
<keyword evidence="8" id="KW-1185">Reference proteome</keyword>
<keyword evidence="6" id="KW-0346">Stress response</keyword>
<dbReference type="EMBL" id="SESI01000004">
    <property type="protein sequence ID" value="TQQ79069.1"/>
    <property type="molecule type" value="Genomic_DNA"/>
</dbReference>
<evidence type="ECO:0000313" key="7">
    <source>
        <dbReference type="EMBL" id="TQQ79069.1"/>
    </source>
</evidence>
<comment type="caution">
    <text evidence="7">The sequence shown here is derived from an EMBL/GenBank/DDBJ whole genome shotgun (WGS) entry which is preliminary data.</text>
</comment>
<dbReference type="RefSeq" id="WP_142444542.1">
    <property type="nucleotide sequence ID" value="NZ_SESI01000004.1"/>
</dbReference>
<dbReference type="AlphaFoldDB" id="A0A544QL24"/>
<evidence type="ECO:0000256" key="3">
    <source>
        <dbReference type="ARBA" id="ARBA00022759"/>
    </source>
</evidence>
<evidence type="ECO:0000256" key="2">
    <source>
        <dbReference type="ARBA" id="ARBA00022722"/>
    </source>
</evidence>
<keyword evidence="2" id="KW-0540">Nuclease</keyword>
<keyword evidence="1" id="KW-1277">Toxin-antitoxin system</keyword>
<dbReference type="Gene3D" id="3.30.920.30">
    <property type="entry name" value="Hypothetical protein"/>
    <property type="match status" value="1"/>
</dbReference>
<evidence type="ECO:0000256" key="5">
    <source>
        <dbReference type="ARBA" id="ARBA00022884"/>
    </source>
</evidence>
<proteinExistence type="predicted"/>
<dbReference type="InterPro" id="IPR012933">
    <property type="entry name" value="HicA_mRNA_interferase"/>
</dbReference>
<gene>
    <name evidence="7" type="ORF">EWF95_13155</name>
</gene>
<dbReference type="OrthoDB" id="7619at2157"/>
<evidence type="ECO:0000256" key="6">
    <source>
        <dbReference type="ARBA" id="ARBA00023016"/>
    </source>
</evidence>